<evidence type="ECO:0000256" key="1">
    <source>
        <dbReference type="SAM" id="SignalP"/>
    </source>
</evidence>
<dbReference type="EMBL" id="JAENII010000017">
    <property type="protein sequence ID" value="MBK1828781.1"/>
    <property type="molecule type" value="Genomic_DNA"/>
</dbReference>
<feature type="signal peptide" evidence="1">
    <location>
        <begin position="1"/>
        <end position="19"/>
    </location>
</feature>
<evidence type="ECO:0000313" key="3">
    <source>
        <dbReference type="Proteomes" id="UP000658278"/>
    </source>
</evidence>
<keyword evidence="3" id="KW-1185">Reference proteome</keyword>
<feature type="chain" id="PRO_5037750065" description="Transporter" evidence="1">
    <location>
        <begin position="20"/>
        <end position="277"/>
    </location>
</feature>
<accession>A0A934VH74</accession>
<dbReference type="Proteomes" id="UP000658278">
    <property type="component" value="Unassembled WGS sequence"/>
</dbReference>
<comment type="caution">
    <text evidence="2">The sequence shown here is derived from an EMBL/GenBank/DDBJ whole genome shotgun (WGS) entry which is preliminary data.</text>
</comment>
<protein>
    <recommendedName>
        <fullName evidence="4">Transporter</fullName>
    </recommendedName>
</protein>
<reference evidence="2" key="1">
    <citation type="submission" date="2021-01" db="EMBL/GenBank/DDBJ databases">
        <title>Modified the classification status of verrucomicrobia.</title>
        <authorList>
            <person name="Feng X."/>
        </authorList>
    </citation>
    <scope>NUCLEOTIDE SEQUENCE</scope>
    <source>
        <strain evidence="2">KCTC 22201</strain>
    </source>
</reference>
<dbReference type="AlphaFoldDB" id="A0A934VH74"/>
<dbReference type="RefSeq" id="WP_200282890.1">
    <property type="nucleotide sequence ID" value="NZ_JAENII010000017.1"/>
</dbReference>
<organism evidence="2 3">
    <name type="scientific">Haloferula rosea</name>
    <dbReference type="NCBI Taxonomy" id="490093"/>
    <lineage>
        <taxon>Bacteria</taxon>
        <taxon>Pseudomonadati</taxon>
        <taxon>Verrucomicrobiota</taxon>
        <taxon>Verrucomicrobiia</taxon>
        <taxon>Verrucomicrobiales</taxon>
        <taxon>Verrucomicrobiaceae</taxon>
        <taxon>Haloferula</taxon>
    </lineage>
</organism>
<name>A0A934VH74_9BACT</name>
<sequence length="277" mass="29965">MKTKSILLSSLLGASLLHAEGDANLAQQLTNPLAAMISMPVQGNVDFGIGPGGGHRMTTNIQPVVPFELSENWNLISRTILPVIDQQGTDPLTDRSDAFGLGDVVQSFFFSPKNPEPFIWGVGPVVLMPTATNSVLGADKWGLGPTGVILKIDGPWTYGMLANHIWDVGGPGKNSFDYFVLPNGVVSLNQDVNLTFIQPFVSYTTKQATTFTMNSESTYNWATHQWTVPINLQVSQLVKIGGAPVSIFGGVRWYAERAPQGPDWGARFGFTLLFPKG</sequence>
<proteinExistence type="predicted"/>
<keyword evidence="1" id="KW-0732">Signal</keyword>
<evidence type="ECO:0000313" key="2">
    <source>
        <dbReference type="EMBL" id="MBK1828781.1"/>
    </source>
</evidence>
<gene>
    <name evidence="2" type="ORF">JIN81_17230</name>
</gene>
<evidence type="ECO:0008006" key="4">
    <source>
        <dbReference type="Google" id="ProtNLM"/>
    </source>
</evidence>